<name>A0A699ZSQ5_HAELA</name>
<dbReference type="EMBL" id="BLLF01001905">
    <property type="protein sequence ID" value="GFH21786.1"/>
    <property type="molecule type" value="Genomic_DNA"/>
</dbReference>
<keyword evidence="2" id="KW-1185">Reference proteome</keyword>
<evidence type="ECO:0000313" key="2">
    <source>
        <dbReference type="Proteomes" id="UP000485058"/>
    </source>
</evidence>
<dbReference type="Gene3D" id="3.40.50.300">
    <property type="entry name" value="P-loop containing nucleotide triphosphate hydrolases"/>
    <property type="match status" value="1"/>
</dbReference>
<feature type="non-terminal residue" evidence="1">
    <location>
        <position position="105"/>
    </location>
</feature>
<reference evidence="1 2" key="1">
    <citation type="submission" date="2020-02" db="EMBL/GenBank/DDBJ databases">
        <title>Draft genome sequence of Haematococcus lacustris strain NIES-144.</title>
        <authorList>
            <person name="Morimoto D."/>
            <person name="Nakagawa S."/>
            <person name="Yoshida T."/>
            <person name="Sawayama S."/>
        </authorList>
    </citation>
    <scope>NUCLEOTIDE SEQUENCE [LARGE SCALE GENOMIC DNA]</scope>
    <source>
        <strain evidence="1 2">NIES-144</strain>
    </source>
</reference>
<dbReference type="AlphaFoldDB" id="A0A699ZSQ5"/>
<organism evidence="1 2">
    <name type="scientific">Haematococcus lacustris</name>
    <name type="common">Green alga</name>
    <name type="synonym">Haematococcus pluvialis</name>
    <dbReference type="NCBI Taxonomy" id="44745"/>
    <lineage>
        <taxon>Eukaryota</taxon>
        <taxon>Viridiplantae</taxon>
        <taxon>Chlorophyta</taxon>
        <taxon>core chlorophytes</taxon>
        <taxon>Chlorophyceae</taxon>
        <taxon>CS clade</taxon>
        <taxon>Chlamydomonadales</taxon>
        <taxon>Haematococcaceae</taxon>
        <taxon>Haematococcus</taxon>
    </lineage>
</organism>
<accession>A0A699ZSQ5</accession>
<comment type="caution">
    <text evidence="1">The sequence shown here is derived from an EMBL/GenBank/DDBJ whole genome shotgun (WGS) entry which is preliminary data.</text>
</comment>
<dbReference type="Proteomes" id="UP000485058">
    <property type="component" value="Unassembled WGS sequence"/>
</dbReference>
<protein>
    <submittedName>
        <fullName evidence="1">Uncharacterized protein</fullName>
    </submittedName>
</protein>
<dbReference type="InterPro" id="IPR027417">
    <property type="entry name" value="P-loop_NTPase"/>
</dbReference>
<sequence length="105" mass="10973">MPWLLDLTTACSSGVGISAPQGCGKTTLVEQLQQLFSATGSAAASVSVDDFYLTFKDQTALAARHPDNPLLQYRGNAGSHDLELGSSSLRALRGLRQPGQTAAVP</sequence>
<proteinExistence type="predicted"/>
<feature type="non-terminal residue" evidence="1">
    <location>
        <position position="1"/>
    </location>
</feature>
<evidence type="ECO:0000313" key="1">
    <source>
        <dbReference type="EMBL" id="GFH21786.1"/>
    </source>
</evidence>
<dbReference type="SUPFAM" id="SSF52540">
    <property type="entry name" value="P-loop containing nucleoside triphosphate hydrolases"/>
    <property type="match status" value="1"/>
</dbReference>
<gene>
    <name evidence="1" type="ORF">HaLaN_19153</name>
</gene>